<evidence type="ECO:0000256" key="1">
    <source>
        <dbReference type="SAM" id="MobiDB-lite"/>
    </source>
</evidence>
<reference evidence="2 3" key="1">
    <citation type="journal article" date="2013" name="Genome Biol.">
        <title>The genome sequence of the most widely cultivated cacao type and its use to identify candidate genes regulating pod color.</title>
        <authorList>
            <person name="Motamayor J.C."/>
            <person name="Mockaitis K."/>
            <person name="Schmutz J."/>
            <person name="Haiminen N."/>
            <person name="Iii D.L."/>
            <person name="Cornejo O."/>
            <person name="Findley S.D."/>
            <person name="Zheng P."/>
            <person name="Utro F."/>
            <person name="Royaert S."/>
            <person name="Saski C."/>
            <person name="Jenkins J."/>
            <person name="Podicheti R."/>
            <person name="Zhao M."/>
            <person name="Scheffler B.E."/>
            <person name="Stack J.C."/>
            <person name="Feltus F.A."/>
            <person name="Mustiga G.M."/>
            <person name="Amores F."/>
            <person name="Phillips W."/>
            <person name="Marelli J.P."/>
            <person name="May G.D."/>
            <person name="Shapiro H."/>
            <person name="Ma J."/>
            <person name="Bustamante C.D."/>
            <person name="Schnell R.J."/>
            <person name="Main D."/>
            <person name="Gilbert D."/>
            <person name="Parida L."/>
            <person name="Kuhn D.N."/>
        </authorList>
    </citation>
    <scope>NUCLEOTIDE SEQUENCE [LARGE SCALE GENOMIC DNA]</scope>
    <source>
        <strain evidence="3">cv. Matina 1-6</strain>
    </source>
</reference>
<feature type="compositionally biased region" description="Polar residues" evidence="1">
    <location>
        <begin position="22"/>
        <end position="42"/>
    </location>
</feature>
<sequence length="436" mass="48351">MEQALNSHDFPPLFNPHGLATGLSSDSSNRSPVDPSSLTANRPPTDLASLTLPSANPQGNGASLLIHGSSQAMKAMVQPPVSPILANKTFLLVFTGEKRPLIPPSRNPLRYKDKTVARFLKMRSKLFHCQSNTQSLENFPRCLAYRRFDKPSLKMRTFKQISEFEPKKESSIVSVWISFPNLKAHLYEKSALMMNAKTIGRPLFVDEATANGTGPSVARWAIENVQHIPVRKHKKKKGRKAVMHEKYVVPPMHKLQEFSASSHVDVDSNVGQMEGGDFNSILSRDERLHGADPHDGSMEDFTTALLDCGLVDARSFLAAKIIGKMDGGRGEKCQIFPHAVPTLEEVKEAAFATNKNSVARPDGFSSFFYQYCWHIITKDLLLAVLEWLKAFPSGKQKVWGSRPGELCRSVVWLVNSSQTEQYLDVGPPVGMPQLAT</sequence>
<protein>
    <submittedName>
        <fullName evidence="2">Uncharacterized protein</fullName>
    </submittedName>
</protein>
<proteinExistence type="predicted"/>
<dbReference type="Gramene" id="EOY31815">
    <property type="protein sequence ID" value="EOY31815"/>
    <property type="gene ID" value="TCM_039002"/>
</dbReference>
<organism evidence="2 3">
    <name type="scientific">Theobroma cacao</name>
    <name type="common">Cacao</name>
    <name type="synonym">Cocoa</name>
    <dbReference type="NCBI Taxonomy" id="3641"/>
    <lineage>
        <taxon>Eukaryota</taxon>
        <taxon>Viridiplantae</taxon>
        <taxon>Streptophyta</taxon>
        <taxon>Embryophyta</taxon>
        <taxon>Tracheophyta</taxon>
        <taxon>Spermatophyta</taxon>
        <taxon>Magnoliopsida</taxon>
        <taxon>eudicotyledons</taxon>
        <taxon>Gunneridae</taxon>
        <taxon>Pentapetalae</taxon>
        <taxon>rosids</taxon>
        <taxon>malvids</taxon>
        <taxon>Malvales</taxon>
        <taxon>Malvaceae</taxon>
        <taxon>Byttnerioideae</taxon>
        <taxon>Theobroma</taxon>
    </lineage>
</organism>
<accession>A0A061GPQ2</accession>
<dbReference type="InParanoid" id="A0A061GPQ2"/>
<evidence type="ECO:0000313" key="2">
    <source>
        <dbReference type="EMBL" id="EOY31815.1"/>
    </source>
</evidence>
<dbReference type="HOGENOM" id="CLU_629157_0_0_1"/>
<keyword evidence="3" id="KW-1185">Reference proteome</keyword>
<feature type="region of interest" description="Disordered" evidence="1">
    <location>
        <begin position="1"/>
        <end position="56"/>
    </location>
</feature>
<dbReference type="EMBL" id="CM001887">
    <property type="protein sequence ID" value="EOY31815.1"/>
    <property type="molecule type" value="Genomic_DNA"/>
</dbReference>
<dbReference type="Proteomes" id="UP000026915">
    <property type="component" value="Chromosome 9"/>
</dbReference>
<gene>
    <name evidence="2" type="ORF">TCM_039002</name>
</gene>
<evidence type="ECO:0000313" key="3">
    <source>
        <dbReference type="Proteomes" id="UP000026915"/>
    </source>
</evidence>
<name>A0A061GPQ2_THECC</name>
<dbReference type="InterPro" id="IPR040256">
    <property type="entry name" value="At4g02000-like"/>
</dbReference>
<dbReference type="AlphaFoldDB" id="A0A061GPQ2"/>
<dbReference type="PANTHER" id="PTHR31286:SF179">
    <property type="entry name" value="RNASE H TYPE-1 DOMAIN-CONTAINING PROTEIN"/>
    <property type="match status" value="1"/>
</dbReference>
<dbReference type="PANTHER" id="PTHR31286">
    <property type="entry name" value="GLYCINE-RICH CELL WALL STRUCTURAL PROTEIN 1.8-LIKE"/>
    <property type="match status" value="1"/>
</dbReference>